<dbReference type="InterPro" id="IPR000253">
    <property type="entry name" value="FHA_dom"/>
</dbReference>
<dbReference type="InterPro" id="IPR003661">
    <property type="entry name" value="HisK_dim/P_dom"/>
</dbReference>
<dbReference type="InterPro" id="IPR032030">
    <property type="entry name" value="YscD_cytoplasmic_dom"/>
</dbReference>
<evidence type="ECO:0000256" key="2">
    <source>
        <dbReference type="ARBA" id="ARBA00012438"/>
    </source>
</evidence>
<dbReference type="InterPro" id="IPR029016">
    <property type="entry name" value="GAF-like_dom_sf"/>
</dbReference>
<organism evidence="11 12">
    <name type="scientific">Blastopirellula marina</name>
    <dbReference type="NCBI Taxonomy" id="124"/>
    <lineage>
        <taxon>Bacteria</taxon>
        <taxon>Pseudomonadati</taxon>
        <taxon>Planctomycetota</taxon>
        <taxon>Planctomycetia</taxon>
        <taxon>Pirellulales</taxon>
        <taxon>Pirellulaceae</taxon>
        <taxon>Blastopirellula</taxon>
    </lineage>
</organism>
<evidence type="ECO:0000259" key="10">
    <source>
        <dbReference type="PROSITE" id="PS50109"/>
    </source>
</evidence>
<feature type="domain" description="Histidine kinase" evidence="10">
    <location>
        <begin position="385"/>
        <end position="599"/>
    </location>
</feature>
<evidence type="ECO:0000256" key="8">
    <source>
        <dbReference type="ARBA" id="ARBA00023012"/>
    </source>
</evidence>
<dbReference type="SUPFAM" id="SSF47384">
    <property type="entry name" value="Homodimeric domain of signal transducing histidine kinase"/>
    <property type="match status" value="1"/>
</dbReference>
<evidence type="ECO:0000313" key="11">
    <source>
        <dbReference type="EMBL" id="PQO27446.1"/>
    </source>
</evidence>
<dbReference type="Gene3D" id="2.60.200.20">
    <property type="match status" value="1"/>
</dbReference>
<dbReference type="PANTHER" id="PTHR43065:SF10">
    <property type="entry name" value="PEROXIDE STRESS-ACTIVATED HISTIDINE KINASE MAK3"/>
    <property type="match status" value="1"/>
</dbReference>
<dbReference type="GO" id="GO:0005524">
    <property type="term" value="F:ATP binding"/>
    <property type="evidence" value="ECO:0007669"/>
    <property type="project" value="UniProtKB-KW"/>
</dbReference>
<name>A0A2S8F5L6_9BACT</name>
<evidence type="ECO:0000259" key="9">
    <source>
        <dbReference type="PROSITE" id="PS50006"/>
    </source>
</evidence>
<dbReference type="Pfam" id="PF13185">
    <property type="entry name" value="GAF_2"/>
    <property type="match status" value="1"/>
</dbReference>
<dbReference type="PRINTS" id="PR00344">
    <property type="entry name" value="BCTRLSENSOR"/>
</dbReference>
<comment type="catalytic activity">
    <reaction evidence="1">
        <text>ATP + protein L-histidine = ADP + protein N-phospho-L-histidine.</text>
        <dbReference type="EC" id="2.7.13.3"/>
    </reaction>
</comment>
<dbReference type="Gene3D" id="3.30.450.40">
    <property type="match status" value="1"/>
</dbReference>
<dbReference type="SMART" id="SM00065">
    <property type="entry name" value="GAF"/>
    <property type="match status" value="1"/>
</dbReference>
<keyword evidence="5" id="KW-0547">Nucleotide-binding</keyword>
<dbReference type="PANTHER" id="PTHR43065">
    <property type="entry name" value="SENSOR HISTIDINE KINASE"/>
    <property type="match status" value="1"/>
</dbReference>
<evidence type="ECO:0000256" key="5">
    <source>
        <dbReference type="ARBA" id="ARBA00022741"/>
    </source>
</evidence>
<dbReference type="Pfam" id="PF02518">
    <property type="entry name" value="HATPase_c"/>
    <property type="match status" value="1"/>
</dbReference>
<protein>
    <recommendedName>
        <fullName evidence="2">histidine kinase</fullName>
        <ecNumber evidence="2">2.7.13.3</ecNumber>
    </recommendedName>
</protein>
<feature type="domain" description="FHA" evidence="9">
    <location>
        <begin position="73"/>
        <end position="122"/>
    </location>
</feature>
<dbReference type="InterPro" id="IPR003018">
    <property type="entry name" value="GAF"/>
</dbReference>
<dbReference type="InterPro" id="IPR008984">
    <property type="entry name" value="SMAD_FHA_dom_sf"/>
</dbReference>
<dbReference type="SMART" id="SM00240">
    <property type="entry name" value="FHA"/>
    <property type="match status" value="1"/>
</dbReference>
<dbReference type="SUPFAM" id="SSF49879">
    <property type="entry name" value="SMAD/FHA domain"/>
    <property type="match status" value="1"/>
</dbReference>
<dbReference type="Gene3D" id="3.30.565.10">
    <property type="entry name" value="Histidine kinase-like ATPase, C-terminal domain"/>
    <property type="match status" value="1"/>
</dbReference>
<evidence type="ECO:0000313" key="12">
    <source>
        <dbReference type="Proteomes" id="UP000240009"/>
    </source>
</evidence>
<dbReference type="GO" id="GO:0000155">
    <property type="term" value="F:phosphorelay sensor kinase activity"/>
    <property type="evidence" value="ECO:0007669"/>
    <property type="project" value="InterPro"/>
</dbReference>
<dbReference type="AlphaFoldDB" id="A0A2S8F5L6"/>
<evidence type="ECO:0000256" key="3">
    <source>
        <dbReference type="ARBA" id="ARBA00022553"/>
    </source>
</evidence>
<dbReference type="CDD" id="cd00075">
    <property type="entry name" value="HATPase"/>
    <property type="match status" value="1"/>
</dbReference>
<evidence type="ECO:0000256" key="6">
    <source>
        <dbReference type="ARBA" id="ARBA00022777"/>
    </source>
</evidence>
<dbReference type="PROSITE" id="PS50006">
    <property type="entry name" value="FHA_DOMAIN"/>
    <property type="match status" value="1"/>
</dbReference>
<gene>
    <name evidence="11" type="ORF">C5Y96_18080</name>
</gene>
<dbReference type="SUPFAM" id="SSF55781">
    <property type="entry name" value="GAF domain-like"/>
    <property type="match status" value="1"/>
</dbReference>
<keyword evidence="3" id="KW-0597">Phosphoprotein</keyword>
<dbReference type="InterPro" id="IPR005467">
    <property type="entry name" value="His_kinase_dom"/>
</dbReference>
<keyword evidence="4" id="KW-0808">Transferase</keyword>
<dbReference type="InterPro" id="IPR003594">
    <property type="entry name" value="HATPase_dom"/>
</dbReference>
<dbReference type="Gene3D" id="1.10.287.130">
    <property type="match status" value="1"/>
</dbReference>
<dbReference type="Proteomes" id="UP000240009">
    <property type="component" value="Unassembled WGS sequence"/>
</dbReference>
<evidence type="ECO:0000256" key="4">
    <source>
        <dbReference type="ARBA" id="ARBA00022679"/>
    </source>
</evidence>
<dbReference type="InterPro" id="IPR036097">
    <property type="entry name" value="HisK_dim/P_sf"/>
</dbReference>
<accession>A0A2S8F5L6</accession>
<keyword evidence="8" id="KW-0902">Two-component regulatory system</keyword>
<evidence type="ECO:0000256" key="1">
    <source>
        <dbReference type="ARBA" id="ARBA00000085"/>
    </source>
</evidence>
<proteinExistence type="predicted"/>
<dbReference type="CDD" id="cd00082">
    <property type="entry name" value="HisKA"/>
    <property type="match status" value="1"/>
</dbReference>
<dbReference type="InterPro" id="IPR004358">
    <property type="entry name" value="Sig_transdc_His_kin-like_C"/>
</dbReference>
<dbReference type="Pfam" id="PF16697">
    <property type="entry name" value="Yop-YscD_cpl"/>
    <property type="match status" value="1"/>
</dbReference>
<dbReference type="SMART" id="SM00387">
    <property type="entry name" value="HATPase_c"/>
    <property type="match status" value="1"/>
</dbReference>
<evidence type="ECO:0000256" key="7">
    <source>
        <dbReference type="ARBA" id="ARBA00022840"/>
    </source>
</evidence>
<dbReference type="CDD" id="cd00060">
    <property type="entry name" value="FHA"/>
    <property type="match status" value="1"/>
</dbReference>
<dbReference type="InterPro" id="IPR036890">
    <property type="entry name" value="HATPase_C_sf"/>
</dbReference>
<comment type="caution">
    <text evidence="11">The sequence shown here is derived from an EMBL/GenBank/DDBJ whole genome shotgun (WGS) entry which is preliminary data.</text>
</comment>
<dbReference type="SUPFAM" id="SSF55874">
    <property type="entry name" value="ATPase domain of HSP90 chaperone/DNA topoisomerase II/histidine kinase"/>
    <property type="match status" value="1"/>
</dbReference>
<reference evidence="11 12" key="1">
    <citation type="submission" date="2018-02" db="EMBL/GenBank/DDBJ databases">
        <title>Comparative genomes isolates from brazilian mangrove.</title>
        <authorList>
            <person name="Araujo J.E."/>
            <person name="Taketani R.G."/>
            <person name="Silva M.C.P."/>
            <person name="Loureco M.V."/>
            <person name="Andreote F.D."/>
        </authorList>
    </citation>
    <scope>NUCLEOTIDE SEQUENCE [LARGE SCALE GENOMIC DNA]</scope>
    <source>
        <strain evidence="11 12">HEX-2 MGV</strain>
    </source>
</reference>
<keyword evidence="7" id="KW-0067">ATP-binding</keyword>
<dbReference type="PROSITE" id="PS50109">
    <property type="entry name" value="HIS_KIN"/>
    <property type="match status" value="1"/>
</dbReference>
<sequence length="607" mass="67597">MGNLRFFSVGHAASTIAIAHCQRIANRRKIISELSFNTFCPSSRFPENSSLASLFVIQGDDQGRRFELSRDMISIGRDRGNEIVLHDTEISRRHAEIRTTKDGFMLVDLQSSNGCYVNQKRVSECQLTHGDRLQLGHTLMIFTHTATAPATRPISVSLQERHREGSRIIHSIRHEEGSQIFLPSELREPGESQHLQDNLQLIYDTALAVSRTLDIEQLLDYLLGLIFNWVEADRACIVLIDSQTKNPEAKAQRVREGRAGVDESITISRTILDYVLTNREGVLTSDAQDDQRWSPEGSIINSGVNEAICVPMQGRYGIVGAIYIDTFIPPDMTSQSVAKSRFTEEHLKLMIAIAHQAALAVEDTHYYSAVVRSERLAAMGQAVAAISHHVKNILQGIHGGSYIIEEGIKSGKMDVVQHGWGIVSRNQDRIAHLVMDMLSFSKEREPDRSNASLNDVVEDVVNLMRARAKENSVLLEFRPDIDLPMGLFDEEGIHRAALNVVTNAIDAVSEAENPRVIVSTEFREASRELVCTVEDNGQGIPADMQERIFSAFESTKGNRGTGLGLPVTKKILQEHGGDVLVESEPGSGTKFVMYFPWIAVPTEETRY</sequence>
<dbReference type="EC" id="2.7.13.3" evidence="2"/>
<keyword evidence="6 11" id="KW-0418">Kinase</keyword>
<dbReference type="EMBL" id="PUIA01000057">
    <property type="protein sequence ID" value="PQO27446.1"/>
    <property type="molecule type" value="Genomic_DNA"/>
</dbReference>